<keyword evidence="7" id="KW-0863">Zinc-finger</keyword>
<evidence type="ECO:0000256" key="8">
    <source>
        <dbReference type="ARBA" id="ARBA00022833"/>
    </source>
</evidence>
<name>A0A9D3Y679_DREPO</name>
<evidence type="ECO:0000259" key="15">
    <source>
        <dbReference type="PROSITE" id="PS51805"/>
    </source>
</evidence>
<keyword evidence="17" id="KW-1185">Reference proteome</keyword>
<evidence type="ECO:0000256" key="7">
    <source>
        <dbReference type="ARBA" id="ARBA00022771"/>
    </source>
</evidence>
<evidence type="ECO:0000256" key="1">
    <source>
        <dbReference type="ARBA" id="ARBA00004123"/>
    </source>
</evidence>
<feature type="region of interest" description="Disordered" evidence="14">
    <location>
        <begin position="152"/>
        <end position="184"/>
    </location>
</feature>
<dbReference type="InterPro" id="IPR001965">
    <property type="entry name" value="Znf_PHD"/>
</dbReference>
<dbReference type="GO" id="GO:0008270">
    <property type="term" value="F:zinc ion binding"/>
    <property type="evidence" value="ECO:0007669"/>
    <property type="project" value="UniProtKB-KW"/>
</dbReference>
<dbReference type="GO" id="GO:0045893">
    <property type="term" value="P:positive regulation of DNA-templated transcription"/>
    <property type="evidence" value="ECO:0007669"/>
    <property type="project" value="TreeGrafter"/>
</dbReference>
<keyword evidence="2" id="KW-0489">Methyltransferase</keyword>
<evidence type="ECO:0000256" key="14">
    <source>
        <dbReference type="SAM" id="MobiDB-lite"/>
    </source>
</evidence>
<dbReference type="GO" id="GO:0035097">
    <property type="term" value="C:histone methyltransferase complex"/>
    <property type="evidence" value="ECO:0007669"/>
    <property type="project" value="TreeGrafter"/>
</dbReference>
<keyword evidence="12" id="KW-0804">Transcription</keyword>
<keyword evidence="5" id="KW-0479">Metal-binding</keyword>
<evidence type="ECO:0000256" key="12">
    <source>
        <dbReference type="ARBA" id="ARBA00023163"/>
    </source>
</evidence>
<dbReference type="InterPro" id="IPR036427">
    <property type="entry name" value="Bromodomain-like_sf"/>
</dbReference>
<keyword evidence="4" id="KW-0949">S-adenosyl-L-methionine</keyword>
<keyword evidence="13" id="KW-0539">Nucleus</keyword>
<dbReference type="GO" id="GO:0032259">
    <property type="term" value="P:methylation"/>
    <property type="evidence" value="ECO:0007669"/>
    <property type="project" value="UniProtKB-KW"/>
</dbReference>
<feature type="region of interest" description="Disordered" evidence="14">
    <location>
        <begin position="476"/>
        <end position="498"/>
    </location>
</feature>
<evidence type="ECO:0000313" key="16">
    <source>
        <dbReference type="EMBL" id="KAH3692520.1"/>
    </source>
</evidence>
<comment type="caution">
    <text evidence="16">The sequence shown here is derived from an EMBL/GenBank/DDBJ whole genome shotgun (WGS) entry which is preliminary data.</text>
</comment>
<evidence type="ECO:0000256" key="2">
    <source>
        <dbReference type="ARBA" id="ARBA00022603"/>
    </source>
</evidence>
<dbReference type="FunFam" id="3.30.40.10:FF:000002">
    <property type="entry name" value="Histone-lysine N-methyltransferase"/>
    <property type="match status" value="1"/>
</dbReference>
<dbReference type="Gene3D" id="3.30.40.10">
    <property type="entry name" value="Zinc/RING finger domain, C3HC4 (zinc finger)"/>
    <property type="match status" value="1"/>
</dbReference>
<accession>A0A9D3Y679</accession>
<evidence type="ECO:0000256" key="5">
    <source>
        <dbReference type="ARBA" id="ARBA00022723"/>
    </source>
</evidence>
<keyword evidence="3" id="KW-0808">Transferase</keyword>
<evidence type="ECO:0000313" key="17">
    <source>
        <dbReference type="Proteomes" id="UP000828390"/>
    </source>
</evidence>
<keyword evidence="8" id="KW-0862">Zinc</keyword>
<evidence type="ECO:0000256" key="3">
    <source>
        <dbReference type="ARBA" id="ARBA00022679"/>
    </source>
</evidence>
<keyword evidence="9" id="KW-0156">Chromatin regulator</keyword>
<organism evidence="16 17">
    <name type="scientific">Dreissena polymorpha</name>
    <name type="common">Zebra mussel</name>
    <name type="synonym">Mytilus polymorpha</name>
    <dbReference type="NCBI Taxonomy" id="45954"/>
    <lineage>
        <taxon>Eukaryota</taxon>
        <taxon>Metazoa</taxon>
        <taxon>Spiralia</taxon>
        <taxon>Lophotrochozoa</taxon>
        <taxon>Mollusca</taxon>
        <taxon>Bivalvia</taxon>
        <taxon>Autobranchia</taxon>
        <taxon>Heteroconchia</taxon>
        <taxon>Euheterodonta</taxon>
        <taxon>Imparidentia</taxon>
        <taxon>Neoheterodontei</taxon>
        <taxon>Myida</taxon>
        <taxon>Dreissenoidea</taxon>
        <taxon>Dreissenidae</taxon>
        <taxon>Dreissena</taxon>
    </lineage>
</organism>
<dbReference type="PANTHER" id="PTHR45838:SF4">
    <property type="entry name" value="HISTONE-LYSINE N-METHYLTRANSFERASE TRITHORAX"/>
    <property type="match status" value="1"/>
</dbReference>
<comment type="subcellular location">
    <subcellularLocation>
        <location evidence="1">Nucleus</location>
    </subcellularLocation>
</comment>
<dbReference type="SMART" id="SM00249">
    <property type="entry name" value="PHD"/>
    <property type="match status" value="1"/>
</dbReference>
<evidence type="ECO:0000256" key="6">
    <source>
        <dbReference type="ARBA" id="ARBA00022737"/>
    </source>
</evidence>
<dbReference type="Pfam" id="PF13771">
    <property type="entry name" value="zf-HC5HC2H"/>
    <property type="match status" value="1"/>
</dbReference>
<dbReference type="EMBL" id="JAIWYP010000022">
    <property type="protein sequence ID" value="KAH3692520.1"/>
    <property type="molecule type" value="Genomic_DNA"/>
</dbReference>
<evidence type="ECO:0000256" key="11">
    <source>
        <dbReference type="ARBA" id="ARBA00023117"/>
    </source>
</evidence>
<dbReference type="AlphaFoldDB" id="A0A9D3Y679"/>
<evidence type="ECO:0000256" key="9">
    <source>
        <dbReference type="ARBA" id="ARBA00022853"/>
    </source>
</evidence>
<gene>
    <name evidence="16" type="ORF">DPMN_194362</name>
</gene>
<reference evidence="16" key="2">
    <citation type="submission" date="2020-11" db="EMBL/GenBank/DDBJ databases">
        <authorList>
            <person name="McCartney M.A."/>
            <person name="Auch B."/>
            <person name="Kono T."/>
            <person name="Mallez S."/>
            <person name="Becker A."/>
            <person name="Gohl D.M."/>
            <person name="Silverstein K.A.T."/>
            <person name="Koren S."/>
            <person name="Bechman K.B."/>
            <person name="Herman A."/>
            <person name="Abrahante J.E."/>
            <person name="Garbe J."/>
        </authorList>
    </citation>
    <scope>NUCLEOTIDE SEQUENCE</scope>
    <source>
        <strain evidence="16">Duluth1</strain>
        <tissue evidence="16">Whole animal</tissue>
    </source>
</reference>
<reference evidence="16" key="1">
    <citation type="journal article" date="2019" name="bioRxiv">
        <title>The Genome of the Zebra Mussel, Dreissena polymorpha: A Resource for Invasive Species Research.</title>
        <authorList>
            <person name="McCartney M.A."/>
            <person name="Auch B."/>
            <person name="Kono T."/>
            <person name="Mallez S."/>
            <person name="Zhang Y."/>
            <person name="Obille A."/>
            <person name="Becker A."/>
            <person name="Abrahante J.E."/>
            <person name="Garbe J."/>
            <person name="Badalamenti J.P."/>
            <person name="Herman A."/>
            <person name="Mangelson H."/>
            <person name="Liachko I."/>
            <person name="Sullivan S."/>
            <person name="Sone E.D."/>
            <person name="Koren S."/>
            <person name="Silverstein K.A.T."/>
            <person name="Beckman K.B."/>
            <person name="Gohl D.M."/>
        </authorList>
    </citation>
    <scope>NUCLEOTIDE SEQUENCE</scope>
    <source>
        <strain evidence="16">Duluth1</strain>
        <tissue evidence="16">Whole animal</tissue>
    </source>
</reference>
<feature type="compositionally biased region" description="Basic residues" evidence="14">
    <location>
        <begin position="476"/>
        <end position="491"/>
    </location>
</feature>
<dbReference type="PROSITE" id="PS51805">
    <property type="entry name" value="EPHD"/>
    <property type="match status" value="1"/>
</dbReference>
<keyword evidence="10" id="KW-0805">Transcription regulation</keyword>
<evidence type="ECO:0000256" key="10">
    <source>
        <dbReference type="ARBA" id="ARBA00023015"/>
    </source>
</evidence>
<dbReference type="Proteomes" id="UP000828390">
    <property type="component" value="Unassembled WGS sequence"/>
</dbReference>
<sequence length="944" mass="106263">MYQILSTLPEDLSFYCRKCFPVGCPEWETTLKREMREGLENILQTLILAKSAQYILKNEKKKSPTKLQITAEGEETNIASDIGVLTKSGTAATTQHCVKDLQASDPDTHCDIDTRDDVKDEELDDIGTRADEEMDVDMIGCDVMNKAANTQEDCDGGSSVLRGEGNHSTKVCDEDENSPVGGNDTGCDLGKMKEHLDHLSEDISNDSDMGIIDIKREQTTTGSKYNCVIACDKTEESNKGETNNMILPEECAENLGEKRKCAEISGEMNVHAKKDNYNLEFNVNSTDVTITPKPNAEFAKGPNPMETEGPVDGAVVPRRPQVQFETPPAREDIKVKDDPESDLNPRDLIGIAQKMKEGHYKSVYQSPGIGHDRDRTMLSLLDSRSTSDHMATPVSRSLPDGIGQGHRPMPDHLASAIRSLSGDNTGHDMTGLDIGHALLRRAVLIVAALVSDHVVTHGDVILEDLGLIAADPHLGRSRSRHRRKRGRRQPSHRSAEVGSETSIEVEHYYLTSINFMFETRRMNCFNRLYLSATDFAVSVTEQLGHINDASRISKTTFAVFCEDILRVVQTYLDDEEEARAYKRKAVTAAKGIFAKQVEKVFPWFNVKECRHWYSSKSFPNPPSKKRGYIALLSQMTPIGFEVTRSKVTSVQSETYWSLGACISRMGRTRHSHSIRWTRICINLTLIQAEKWGMLPDATLPPSTDHTYAQWIERVEPPRSPQPSPYKKFNATPVKRYIPYDEDLDLGQLFEGEDERPCMFCQTFGDQRGNEAGRLLYCGQDDWCHINCALWSAEVYEDADGALMNLAEAFSRGKQLRCDVCDKYGATVGCNTKGCKSNYHFMCARRSGCLLQEDKKVFCQQHLAHVDGEWTERWVGNERVGWGTGEMGWEWERLMGAERTVRIRRLVWSYAGGIWNKVMFGRSIDRGLHLTVWEKMQAMLILEMT</sequence>
<feature type="domain" description="PHD-type" evidence="15">
    <location>
        <begin position="754"/>
        <end position="862"/>
    </location>
</feature>
<dbReference type="InterPro" id="IPR034732">
    <property type="entry name" value="EPHD"/>
</dbReference>
<keyword evidence="11" id="KW-0103">Bromodomain</keyword>
<keyword evidence="6" id="KW-0677">Repeat</keyword>
<protein>
    <recommendedName>
        <fullName evidence="15">PHD-type domain-containing protein</fullName>
    </recommendedName>
</protein>
<dbReference type="InterPro" id="IPR013083">
    <property type="entry name" value="Znf_RING/FYVE/PHD"/>
</dbReference>
<evidence type="ECO:0000256" key="13">
    <source>
        <dbReference type="ARBA" id="ARBA00023242"/>
    </source>
</evidence>
<proteinExistence type="predicted"/>
<evidence type="ECO:0000256" key="4">
    <source>
        <dbReference type="ARBA" id="ARBA00022691"/>
    </source>
</evidence>
<dbReference type="GO" id="GO:0042800">
    <property type="term" value="F:histone H3K4 methyltransferase activity"/>
    <property type="evidence" value="ECO:0007669"/>
    <property type="project" value="TreeGrafter"/>
</dbReference>
<dbReference type="PANTHER" id="PTHR45838">
    <property type="entry name" value="HISTONE-LYSINE-N-METHYLTRANSFERASE 2 KMT2 FAMILY MEMBER"/>
    <property type="match status" value="1"/>
</dbReference>
<dbReference type="Gene3D" id="1.20.920.10">
    <property type="entry name" value="Bromodomain-like"/>
    <property type="match status" value="1"/>
</dbReference>